<organism evidence="6 7">
    <name type="scientific">Lactuca sativa</name>
    <name type="common">Garden lettuce</name>
    <dbReference type="NCBI Taxonomy" id="4236"/>
    <lineage>
        <taxon>Eukaryota</taxon>
        <taxon>Viridiplantae</taxon>
        <taxon>Streptophyta</taxon>
        <taxon>Embryophyta</taxon>
        <taxon>Tracheophyta</taxon>
        <taxon>Spermatophyta</taxon>
        <taxon>Magnoliopsida</taxon>
        <taxon>eudicotyledons</taxon>
        <taxon>Gunneridae</taxon>
        <taxon>Pentapetalae</taxon>
        <taxon>asterids</taxon>
        <taxon>campanulids</taxon>
        <taxon>Asterales</taxon>
        <taxon>Asteraceae</taxon>
        <taxon>Cichorioideae</taxon>
        <taxon>Cichorieae</taxon>
        <taxon>Lactucinae</taxon>
        <taxon>Lactuca</taxon>
    </lineage>
</organism>
<evidence type="ECO:0000259" key="5">
    <source>
        <dbReference type="PROSITE" id="PS50966"/>
    </source>
</evidence>
<dbReference type="PANTHER" id="PTHR31973">
    <property type="entry name" value="POLYPROTEIN, PUTATIVE-RELATED"/>
    <property type="match status" value="1"/>
</dbReference>
<name>A0A9R1WD16_LACSA</name>
<protein>
    <recommendedName>
        <fullName evidence="5">SWIM-type domain-containing protein</fullName>
    </recommendedName>
</protein>
<evidence type="ECO:0000313" key="7">
    <source>
        <dbReference type="Proteomes" id="UP000235145"/>
    </source>
</evidence>
<proteinExistence type="predicted"/>
<dbReference type="AlphaFoldDB" id="A0A9R1WD16"/>
<keyword evidence="2 4" id="KW-0863">Zinc-finger</keyword>
<gene>
    <name evidence="6" type="ORF">LSAT_V11C200067850</name>
</gene>
<sequence length="358" mass="41601">MVYNTIYRNPKTDPNRPMLIPTNAYDHLIEREPKSWSKAFFVEGRNCDAMENGVSKSFNNAIWDARRKPIITMLEEIRVWATERMYNQRIMGEEWDLDIFPTIRKDLKDNNITQSFWGVYPSGYPQFEVRFGNDAFDVDLIRRVCECRSWQLRGIPCLHGLAVIAYLNYNAQSYVAHCSSKQSFLSSYTYNVHPLHGSPMWPKIIYQKHLPPKKDYQADQKLKRTKDKRIQYHVQKGCKSVVLVEALDTRNQVFQEKGNYKWKGKYKWKWSGHLPVQESIQEPVQEYVKEPVQAPIKVHVQASIEAPVQAPGASRIGKMHVRKRKVSERITEIGLSKKVVPRGGICCSQNKPGICNKP</sequence>
<dbReference type="GO" id="GO:0008270">
    <property type="term" value="F:zinc ion binding"/>
    <property type="evidence" value="ECO:0007669"/>
    <property type="project" value="UniProtKB-KW"/>
</dbReference>
<keyword evidence="1" id="KW-0479">Metal-binding</keyword>
<dbReference type="InterPro" id="IPR007527">
    <property type="entry name" value="Znf_SWIM"/>
</dbReference>
<evidence type="ECO:0000256" key="3">
    <source>
        <dbReference type="ARBA" id="ARBA00022833"/>
    </source>
</evidence>
<keyword evidence="3" id="KW-0862">Zinc</keyword>
<comment type="caution">
    <text evidence="6">The sequence shown here is derived from an EMBL/GenBank/DDBJ whole genome shotgun (WGS) entry which is preliminary data.</text>
</comment>
<dbReference type="Pfam" id="PF04434">
    <property type="entry name" value="SWIM"/>
    <property type="match status" value="1"/>
</dbReference>
<accession>A0A9R1WD16</accession>
<feature type="domain" description="SWIM-type" evidence="5">
    <location>
        <begin position="127"/>
        <end position="168"/>
    </location>
</feature>
<evidence type="ECO:0000256" key="1">
    <source>
        <dbReference type="ARBA" id="ARBA00022723"/>
    </source>
</evidence>
<evidence type="ECO:0000256" key="4">
    <source>
        <dbReference type="PROSITE-ProRule" id="PRU00325"/>
    </source>
</evidence>
<dbReference type="PANTHER" id="PTHR31973:SF189">
    <property type="entry name" value="TRANSPOSASE, MUDR, PLANT, MULE TRANSPOSASE DOMAIN PROTEIN-RELATED"/>
    <property type="match status" value="1"/>
</dbReference>
<dbReference type="PROSITE" id="PS50966">
    <property type="entry name" value="ZF_SWIM"/>
    <property type="match status" value="1"/>
</dbReference>
<dbReference type="InterPro" id="IPR006564">
    <property type="entry name" value="Znf_PMZ"/>
</dbReference>
<evidence type="ECO:0000256" key="2">
    <source>
        <dbReference type="ARBA" id="ARBA00022771"/>
    </source>
</evidence>
<keyword evidence="7" id="KW-1185">Reference proteome</keyword>
<evidence type="ECO:0000313" key="6">
    <source>
        <dbReference type="EMBL" id="KAJ0221628.1"/>
    </source>
</evidence>
<dbReference type="Proteomes" id="UP000235145">
    <property type="component" value="Unassembled WGS sequence"/>
</dbReference>
<dbReference type="EMBL" id="NBSK02000002">
    <property type="protein sequence ID" value="KAJ0221628.1"/>
    <property type="molecule type" value="Genomic_DNA"/>
</dbReference>
<dbReference type="SMART" id="SM00575">
    <property type="entry name" value="ZnF_PMZ"/>
    <property type="match status" value="1"/>
</dbReference>
<reference evidence="6 7" key="1">
    <citation type="journal article" date="2017" name="Nat. Commun.">
        <title>Genome assembly with in vitro proximity ligation data and whole-genome triplication in lettuce.</title>
        <authorList>
            <person name="Reyes-Chin-Wo S."/>
            <person name="Wang Z."/>
            <person name="Yang X."/>
            <person name="Kozik A."/>
            <person name="Arikit S."/>
            <person name="Song C."/>
            <person name="Xia L."/>
            <person name="Froenicke L."/>
            <person name="Lavelle D.O."/>
            <person name="Truco M.J."/>
            <person name="Xia R."/>
            <person name="Zhu S."/>
            <person name="Xu C."/>
            <person name="Xu H."/>
            <person name="Xu X."/>
            <person name="Cox K."/>
            <person name="Korf I."/>
            <person name="Meyers B.C."/>
            <person name="Michelmore R.W."/>
        </authorList>
    </citation>
    <scope>NUCLEOTIDE SEQUENCE [LARGE SCALE GENOMIC DNA]</scope>
    <source>
        <strain evidence="7">cv. Salinas</strain>
        <tissue evidence="6">Seedlings</tissue>
    </source>
</reference>